<feature type="domain" description="Protein kinase" evidence="10">
    <location>
        <begin position="20"/>
        <end position="287"/>
    </location>
</feature>
<organism evidence="11 12">
    <name type="scientific">Phormidium pseudopriestleyi FRX01</name>
    <dbReference type="NCBI Taxonomy" id="1759528"/>
    <lineage>
        <taxon>Bacteria</taxon>
        <taxon>Bacillati</taxon>
        <taxon>Cyanobacteriota</taxon>
        <taxon>Cyanophyceae</taxon>
        <taxon>Oscillatoriophycideae</taxon>
        <taxon>Oscillatoriales</taxon>
        <taxon>Oscillatoriaceae</taxon>
        <taxon>Phormidium</taxon>
    </lineage>
</organism>
<feature type="non-terminal residue" evidence="11">
    <location>
        <position position="326"/>
    </location>
</feature>
<dbReference type="EMBL" id="JAFLQW010000379">
    <property type="protein sequence ID" value="MBO0350274.1"/>
    <property type="molecule type" value="Genomic_DNA"/>
</dbReference>
<proteinExistence type="predicted"/>
<dbReference type="PROSITE" id="PS00107">
    <property type="entry name" value="PROTEIN_KINASE_ATP"/>
    <property type="match status" value="1"/>
</dbReference>
<dbReference type="PANTHER" id="PTHR24361:SF433">
    <property type="entry name" value="PROTEIN KINASE DOMAIN-CONTAINING PROTEIN"/>
    <property type="match status" value="1"/>
</dbReference>
<evidence type="ECO:0000259" key="10">
    <source>
        <dbReference type="PROSITE" id="PS50011"/>
    </source>
</evidence>
<name>A0ABS3FTE9_9CYAN</name>
<evidence type="ECO:0000256" key="7">
    <source>
        <dbReference type="ARBA" id="ARBA00047899"/>
    </source>
</evidence>
<feature type="binding site" evidence="9">
    <location>
        <position position="52"/>
    </location>
    <ligand>
        <name>ATP</name>
        <dbReference type="ChEBI" id="CHEBI:30616"/>
    </ligand>
</feature>
<evidence type="ECO:0000256" key="1">
    <source>
        <dbReference type="ARBA" id="ARBA00012513"/>
    </source>
</evidence>
<dbReference type="RefSeq" id="WP_207088761.1">
    <property type="nucleotide sequence ID" value="NZ_JAFLQW010000379.1"/>
</dbReference>
<dbReference type="InterPro" id="IPR000719">
    <property type="entry name" value="Prot_kinase_dom"/>
</dbReference>
<evidence type="ECO:0000256" key="2">
    <source>
        <dbReference type="ARBA" id="ARBA00022527"/>
    </source>
</evidence>
<keyword evidence="2 11" id="KW-0723">Serine/threonine-protein kinase</keyword>
<gene>
    <name evidence="11" type="ORF">J0895_14395</name>
</gene>
<keyword evidence="3" id="KW-0808">Transferase</keyword>
<keyword evidence="12" id="KW-1185">Reference proteome</keyword>
<dbReference type="InterPro" id="IPR011009">
    <property type="entry name" value="Kinase-like_dom_sf"/>
</dbReference>
<evidence type="ECO:0000313" key="11">
    <source>
        <dbReference type="EMBL" id="MBO0350274.1"/>
    </source>
</evidence>
<evidence type="ECO:0000256" key="3">
    <source>
        <dbReference type="ARBA" id="ARBA00022679"/>
    </source>
</evidence>
<dbReference type="Proteomes" id="UP000664844">
    <property type="component" value="Unassembled WGS sequence"/>
</dbReference>
<evidence type="ECO:0000256" key="9">
    <source>
        <dbReference type="PROSITE-ProRule" id="PRU10141"/>
    </source>
</evidence>
<comment type="caution">
    <text evidence="11">The sequence shown here is derived from an EMBL/GenBank/DDBJ whole genome shotgun (WGS) entry which is preliminary data.</text>
</comment>
<keyword evidence="4 9" id="KW-0547">Nucleotide-binding</keyword>
<dbReference type="Gene3D" id="1.10.510.10">
    <property type="entry name" value="Transferase(Phosphotransferase) domain 1"/>
    <property type="match status" value="1"/>
</dbReference>
<protein>
    <recommendedName>
        <fullName evidence="1">non-specific serine/threonine protein kinase</fullName>
        <ecNumber evidence="1">2.7.11.1</ecNumber>
    </recommendedName>
</protein>
<evidence type="ECO:0000313" key="12">
    <source>
        <dbReference type="Proteomes" id="UP000664844"/>
    </source>
</evidence>
<evidence type="ECO:0000256" key="5">
    <source>
        <dbReference type="ARBA" id="ARBA00022777"/>
    </source>
</evidence>
<dbReference type="InterPro" id="IPR053235">
    <property type="entry name" value="Ser_Thr_kinase"/>
</dbReference>
<evidence type="ECO:0000256" key="4">
    <source>
        <dbReference type="ARBA" id="ARBA00022741"/>
    </source>
</evidence>
<keyword evidence="5 11" id="KW-0418">Kinase</keyword>
<sequence length="326" mass="37119">MNQFQMLYKMLIGAVIENKYHLREFLGAGGFGAVFLADEVVRDRILRQVAVKIIPDNDNRQLIELMEATRLDHPHLIRSHTAGASRFNNIDLLYLVMEQAEYSLQNRLEKGKLSVTETQKLITEVAAGLDYLHRQNKVHRDLKPGNVLWVKDTWKASDFGLIRSLGNQSYAQTSNPIGTIAYMPPEAWGDKNRISTAWDIWSLGIMIISAVTGKIPYQFDGQTQLLREVMNCHLNLPRIPSELSGIVQGCLQQNRRQRWAAQQVLQALNPTSQKTYRSRQGLSHPWKFRWVLGGFYHDFRVACEGVFWFSRLLALGCGLGLVVVGL</sequence>
<dbReference type="EC" id="2.7.11.1" evidence="1"/>
<keyword evidence="6 9" id="KW-0067">ATP-binding</keyword>
<accession>A0ABS3FTE9</accession>
<evidence type="ECO:0000256" key="6">
    <source>
        <dbReference type="ARBA" id="ARBA00022840"/>
    </source>
</evidence>
<dbReference type="PANTHER" id="PTHR24361">
    <property type="entry name" value="MITOGEN-ACTIVATED KINASE KINASE KINASE"/>
    <property type="match status" value="1"/>
</dbReference>
<evidence type="ECO:0000256" key="8">
    <source>
        <dbReference type="ARBA" id="ARBA00048679"/>
    </source>
</evidence>
<dbReference type="SMART" id="SM00220">
    <property type="entry name" value="S_TKc"/>
    <property type="match status" value="1"/>
</dbReference>
<comment type="catalytic activity">
    <reaction evidence="8">
        <text>L-seryl-[protein] + ATP = O-phospho-L-seryl-[protein] + ADP + H(+)</text>
        <dbReference type="Rhea" id="RHEA:17989"/>
        <dbReference type="Rhea" id="RHEA-COMP:9863"/>
        <dbReference type="Rhea" id="RHEA-COMP:11604"/>
        <dbReference type="ChEBI" id="CHEBI:15378"/>
        <dbReference type="ChEBI" id="CHEBI:29999"/>
        <dbReference type="ChEBI" id="CHEBI:30616"/>
        <dbReference type="ChEBI" id="CHEBI:83421"/>
        <dbReference type="ChEBI" id="CHEBI:456216"/>
        <dbReference type="EC" id="2.7.11.1"/>
    </reaction>
</comment>
<dbReference type="GO" id="GO:0004674">
    <property type="term" value="F:protein serine/threonine kinase activity"/>
    <property type="evidence" value="ECO:0007669"/>
    <property type="project" value="UniProtKB-KW"/>
</dbReference>
<dbReference type="PROSITE" id="PS50011">
    <property type="entry name" value="PROTEIN_KINASE_DOM"/>
    <property type="match status" value="1"/>
</dbReference>
<reference evidence="11 12" key="1">
    <citation type="submission" date="2021-03" db="EMBL/GenBank/DDBJ databases">
        <title>Metabolic Capacity of the Antarctic Cyanobacterium Phormidium pseudopriestleyi that Sustains Oxygenic Photosynthesis in the Presence of Hydrogen Sulfide.</title>
        <authorList>
            <person name="Lumian J.E."/>
            <person name="Jungblut A.D."/>
            <person name="Dillon M.L."/>
            <person name="Hawes I."/>
            <person name="Doran P.T."/>
            <person name="Mackey T.J."/>
            <person name="Dick G.J."/>
            <person name="Grettenberger C.L."/>
            <person name="Sumner D.Y."/>
        </authorList>
    </citation>
    <scope>NUCLEOTIDE SEQUENCE [LARGE SCALE GENOMIC DNA]</scope>
    <source>
        <strain evidence="11 12">FRX01</strain>
    </source>
</reference>
<dbReference type="CDD" id="cd14014">
    <property type="entry name" value="STKc_PknB_like"/>
    <property type="match status" value="1"/>
</dbReference>
<comment type="catalytic activity">
    <reaction evidence="7">
        <text>L-threonyl-[protein] + ATP = O-phospho-L-threonyl-[protein] + ADP + H(+)</text>
        <dbReference type="Rhea" id="RHEA:46608"/>
        <dbReference type="Rhea" id="RHEA-COMP:11060"/>
        <dbReference type="Rhea" id="RHEA-COMP:11605"/>
        <dbReference type="ChEBI" id="CHEBI:15378"/>
        <dbReference type="ChEBI" id="CHEBI:30013"/>
        <dbReference type="ChEBI" id="CHEBI:30616"/>
        <dbReference type="ChEBI" id="CHEBI:61977"/>
        <dbReference type="ChEBI" id="CHEBI:456216"/>
        <dbReference type="EC" id="2.7.11.1"/>
    </reaction>
</comment>
<dbReference type="InterPro" id="IPR017441">
    <property type="entry name" value="Protein_kinase_ATP_BS"/>
</dbReference>
<dbReference type="SUPFAM" id="SSF56112">
    <property type="entry name" value="Protein kinase-like (PK-like)"/>
    <property type="match status" value="1"/>
</dbReference>
<dbReference type="Pfam" id="PF00069">
    <property type="entry name" value="Pkinase"/>
    <property type="match status" value="1"/>
</dbReference>